<proteinExistence type="predicted"/>
<dbReference type="Proteomes" id="UP000314294">
    <property type="component" value="Unassembled WGS sequence"/>
</dbReference>
<dbReference type="AlphaFoldDB" id="A0A4Z2I8N1"/>
<organism evidence="2 3">
    <name type="scientific">Liparis tanakae</name>
    <name type="common">Tanaka's snailfish</name>
    <dbReference type="NCBI Taxonomy" id="230148"/>
    <lineage>
        <taxon>Eukaryota</taxon>
        <taxon>Metazoa</taxon>
        <taxon>Chordata</taxon>
        <taxon>Craniata</taxon>
        <taxon>Vertebrata</taxon>
        <taxon>Euteleostomi</taxon>
        <taxon>Actinopterygii</taxon>
        <taxon>Neopterygii</taxon>
        <taxon>Teleostei</taxon>
        <taxon>Neoteleostei</taxon>
        <taxon>Acanthomorphata</taxon>
        <taxon>Eupercaria</taxon>
        <taxon>Perciformes</taxon>
        <taxon>Cottioidei</taxon>
        <taxon>Cottales</taxon>
        <taxon>Liparidae</taxon>
        <taxon>Liparis</taxon>
    </lineage>
</organism>
<evidence type="ECO:0000256" key="1">
    <source>
        <dbReference type="SAM" id="MobiDB-lite"/>
    </source>
</evidence>
<evidence type="ECO:0000313" key="3">
    <source>
        <dbReference type="Proteomes" id="UP000314294"/>
    </source>
</evidence>
<evidence type="ECO:0000313" key="2">
    <source>
        <dbReference type="EMBL" id="TNN74337.1"/>
    </source>
</evidence>
<keyword evidence="3" id="KW-1185">Reference proteome</keyword>
<name>A0A4Z2I8N1_9TELE</name>
<reference evidence="2 3" key="1">
    <citation type="submission" date="2019-03" db="EMBL/GenBank/DDBJ databases">
        <title>First draft genome of Liparis tanakae, snailfish: a comprehensive survey of snailfish specific genes.</title>
        <authorList>
            <person name="Kim W."/>
            <person name="Song I."/>
            <person name="Jeong J.-H."/>
            <person name="Kim D."/>
            <person name="Kim S."/>
            <person name="Ryu S."/>
            <person name="Song J.Y."/>
            <person name="Lee S.K."/>
        </authorList>
    </citation>
    <scope>NUCLEOTIDE SEQUENCE [LARGE SCALE GENOMIC DNA]</scope>
    <source>
        <tissue evidence="2">Muscle</tissue>
    </source>
</reference>
<accession>A0A4Z2I8N1</accession>
<comment type="caution">
    <text evidence="2">The sequence shown here is derived from an EMBL/GenBank/DDBJ whole genome shotgun (WGS) entry which is preliminary data.</text>
</comment>
<feature type="compositionally biased region" description="Basic residues" evidence="1">
    <location>
        <begin position="79"/>
        <end position="94"/>
    </location>
</feature>
<sequence length="241" mass="27232">MKPTGMKPRAACVSREFFWEETSETFSNRRFLKHALFLIPPLTGGVWKFGCETPRKHKKELPGSNPAVPPEAQEDTWRRSGRVAARRGRHPGARCRRSAASSSCWHDVVAVSHYAPRGDAAASAWPTVHCAPRRASHAAGSPSQVDTFSVANDWNTKFKRGRQVSGALPPGVRQRRCFECQRRTVCHFCWNSDQLEVMGGECGATWLLLPSAPTRSGQEEYFTRENFRQRWSPTSFIWRST</sequence>
<feature type="region of interest" description="Disordered" evidence="1">
    <location>
        <begin position="56"/>
        <end position="94"/>
    </location>
</feature>
<dbReference type="EMBL" id="SRLO01000115">
    <property type="protein sequence ID" value="TNN74337.1"/>
    <property type="molecule type" value="Genomic_DNA"/>
</dbReference>
<protein>
    <submittedName>
        <fullName evidence="2">Uncharacterized protein</fullName>
    </submittedName>
</protein>
<gene>
    <name evidence="2" type="ORF">EYF80_015420</name>
</gene>